<evidence type="ECO:0000313" key="3">
    <source>
        <dbReference type="Proteomes" id="UP000220828"/>
    </source>
</evidence>
<dbReference type="AlphaFoldDB" id="A0A2H3KBM3"/>
<gene>
    <name evidence="2" type="ORF">B0A77_08110</name>
</gene>
<dbReference type="RefSeq" id="WP_014082918.1">
    <property type="nucleotide sequence ID" value="NZ_CBCSFI010000011.1"/>
</dbReference>
<sequence length="179" mass="19903">MNHRVVVLRVKCLLLSCSVFFSIDLVAQNLAKKSSPFLEKVRFGGGIGLQFASGATNIMLAPSAVYDFNRYVSAGVGLQGSYVNVKNNYTSLIYGISLIGLANPLDNIQLSVDIEQLKVNTTYNATYQLPSAHFWNTSLFVGAGYRSDNMVIGLKYNILYDKNKSIYSDPLLPFVRFYF</sequence>
<evidence type="ECO:0008006" key="4">
    <source>
        <dbReference type="Google" id="ProtNLM"/>
    </source>
</evidence>
<reference evidence="2 3" key="1">
    <citation type="submission" date="2017-09" db="EMBL/GenBank/DDBJ databases">
        <title>Whole genomes of Flavobacteriaceae.</title>
        <authorList>
            <person name="Stine C."/>
            <person name="Li C."/>
            <person name="Tadesse D."/>
        </authorList>
    </citation>
    <scope>NUCLEOTIDE SEQUENCE [LARGE SCALE GENOMIC DNA]</scope>
    <source>
        <strain evidence="2 3">ATCC 35036</strain>
    </source>
</reference>
<comment type="caution">
    <text evidence="2">The sequence shown here is derived from an EMBL/GenBank/DDBJ whole genome shotgun (WGS) entry which is preliminary data.</text>
</comment>
<protein>
    <recommendedName>
        <fullName evidence="4">Alpha-ketoglutarate decarboxylase</fullName>
    </recommendedName>
</protein>
<dbReference type="EMBL" id="PCMW01000042">
    <property type="protein sequence ID" value="PDS24485.1"/>
    <property type="molecule type" value="Genomic_DNA"/>
</dbReference>
<dbReference type="OrthoDB" id="1160493at2"/>
<feature type="signal peptide" evidence="1">
    <location>
        <begin position="1"/>
        <end position="27"/>
    </location>
</feature>
<evidence type="ECO:0000313" key="2">
    <source>
        <dbReference type="EMBL" id="PDS24485.1"/>
    </source>
</evidence>
<feature type="chain" id="PRO_5013830347" description="Alpha-ketoglutarate decarboxylase" evidence="1">
    <location>
        <begin position="28"/>
        <end position="179"/>
    </location>
</feature>
<proteinExistence type="predicted"/>
<dbReference type="Proteomes" id="UP000220828">
    <property type="component" value="Unassembled WGS sequence"/>
</dbReference>
<dbReference type="OMA" id="PFVRVYF"/>
<accession>A0A2H3KBM3</accession>
<name>A0A2H3KBM3_9FLAO</name>
<organism evidence="2 3">
    <name type="scientific">Flavobacterium branchiophilum</name>
    <dbReference type="NCBI Taxonomy" id="55197"/>
    <lineage>
        <taxon>Bacteria</taxon>
        <taxon>Pseudomonadati</taxon>
        <taxon>Bacteroidota</taxon>
        <taxon>Flavobacteriia</taxon>
        <taxon>Flavobacteriales</taxon>
        <taxon>Flavobacteriaceae</taxon>
        <taxon>Flavobacterium</taxon>
    </lineage>
</organism>
<evidence type="ECO:0000256" key="1">
    <source>
        <dbReference type="SAM" id="SignalP"/>
    </source>
</evidence>
<keyword evidence="1" id="KW-0732">Signal</keyword>